<sequence length="164" mass="18760">MTRHRCNGPDCYKLLPEASLHGGRPRLYCSERCRSRHRRRSRGYDHLLKQREERTSSAAEERHRLRTAAYEVAREARRLAAVLDDEADRPRYEQPAWSDRWFGRPGPEAPYTRATLELVETVHQALAAAVAADRAAGRGWTEIGEALGVSADTAARRYRPADRH</sequence>
<name>A0A4U0MKV2_9ACTN</name>
<accession>A0A4U0MKV2</accession>
<comment type="caution">
    <text evidence="1">The sequence shown here is derived from an EMBL/GenBank/DDBJ whole genome shotgun (WGS) entry which is preliminary data.</text>
</comment>
<evidence type="ECO:0000313" key="2">
    <source>
        <dbReference type="Proteomes" id="UP000308697"/>
    </source>
</evidence>
<dbReference type="RefSeq" id="WP_136744954.1">
    <property type="nucleotide sequence ID" value="NZ_SUMB01000022.1"/>
</dbReference>
<dbReference type="AlphaFoldDB" id="A0A4U0MKV2"/>
<organism evidence="1 2">
    <name type="scientific">Streptomyces piniterrae</name>
    <dbReference type="NCBI Taxonomy" id="2571125"/>
    <lineage>
        <taxon>Bacteria</taxon>
        <taxon>Bacillati</taxon>
        <taxon>Actinomycetota</taxon>
        <taxon>Actinomycetes</taxon>
        <taxon>Kitasatosporales</taxon>
        <taxon>Streptomycetaceae</taxon>
        <taxon>Streptomyces</taxon>
    </lineage>
</organism>
<protein>
    <submittedName>
        <fullName evidence="1">Uncharacterized protein</fullName>
    </submittedName>
</protein>
<evidence type="ECO:0000313" key="1">
    <source>
        <dbReference type="EMBL" id="TJZ41219.1"/>
    </source>
</evidence>
<proteinExistence type="predicted"/>
<reference evidence="1 2" key="1">
    <citation type="submission" date="2019-04" db="EMBL/GenBank/DDBJ databases">
        <title>Streptomyces piniterrae sp. nov., a heliquinomycin-producing actinomycete isolated from rhizosphere soil of Pinus yunnanensis.</title>
        <authorList>
            <person name="Zhuang X."/>
            <person name="Zhao J."/>
        </authorList>
    </citation>
    <scope>NUCLEOTIDE SEQUENCE [LARGE SCALE GENOMIC DNA]</scope>
    <source>
        <strain evidence="2">jys28</strain>
    </source>
</reference>
<gene>
    <name evidence="1" type="ORF">FCH28_37685</name>
</gene>
<keyword evidence="2" id="KW-1185">Reference proteome</keyword>
<dbReference type="Proteomes" id="UP000308697">
    <property type="component" value="Unassembled WGS sequence"/>
</dbReference>
<dbReference type="EMBL" id="SUMB01000022">
    <property type="protein sequence ID" value="TJZ41219.1"/>
    <property type="molecule type" value="Genomic_DNA"/>
</dbReference>